<dbReference type="GO" id="GO:0046872">
    <property type="term" value="F:metal ion binding"/>
    <property type="evidence" value="ECO:0007669"/>
    <property type="project" value="UniProtKB-KW"/>
</dbReference>
<proteinExistence type="predicted"/>
<dbReference type="GO" id="GO:0016811">
    <property type="term" value="F:hydrolase activity, acting on carbon-nitrogen (but not peptide) bonds, in linear amides"/>
    <property type="evidence" value="ECO:0007669"/>
    <property type="project" value="InterPro"/>
</dbReference>
<evidence type="ECO:0000256" key="7">
    <source>
        <dbReference type="SAM" id="Phobius"/>
    </source>
</evidence>
<dbReference type="Pfam" id="PF05875">
    <property type="entry name" value="Ceramidase"/>
    <property type="match status" value="1"/>
</dbReference>
<dbReference type="PANTHER" id="PTHR34368">
    <property type="entry name" value="OS01G0962200 PROTEIN"/>
    <property type="match status" value="1"/>
</dbReference>
<feature type="transmembrane region" description="Helical" evidence="7">
    <location>
        <begin position="191"/>
        <end position="207"/>
    </location>
</feature>
<evidence type="ECO:0000256" key="2">
    <source>
        <dbReference type="ARBA" id="ARBA00022692"/>
    </source>
</evidence>
<gene>
    <name evidence="8" type="ORF">A3196_07470</name>
</gene>
<evidence type="ECO:0000256" key="5">
    <source>
        <dbReference type="ARBA" id="ARBA00023136"/>
    </source>
</evidence>
<feature type="transmembrane region" description="Helical" evidence="7">
    <location>
        <begin position="165"/>
        <end position="184"/>
    </location>
</feature>
<keyword evidence="5 7" id="KW-0472">Membrane</keyword>
<dbReference type="STRING" id="1818881.A3196_07470"/>
<evidence type="ECO:0000256" key="3">
    <source>
        <dbReference type="ARBA" id="ARBA00022801"/>
    </source>
</evidence>
<dbReference type="GO" id="GO:0016020">
    <property type="term" value="C:membrane"/>
    <property type="evidence" value="ECO:0007669"/>
    <property type="project" value="UniProtKB-SubCell"/>
</dbReference>
<evidence type="ECO:0008006" key="10">
    <source>
        <dbReference type="Google" id="ProtNLM"/>
    </source>
</evidence>
<dbReference type="Proteomes" id="UP000094849">
    <property type="component" value="Unassembled WGS sequence"/>
</dbReference>
<protein>
    <recommendedName>
        <fullName evidence="10">Alkaline phytoceramidase</fullName>
    </recommendedName>
</protein>
<keyword evidence="4 7" id="KW-1133">Transmembrane helix</keyword>
<feature type="transmembrane region" description="Helical" evidence="7">
    <location>
        <begin position="142"/>
        <end position="159"/>
    </location>
</feature>
<dbReference type="AlphaFoldDB" id="A0A1E2UPF5"/>
<keyword evidence="2 7" id="KW-0812">Transmembrane</keyword>
<evidence type="ECO:0000313" key="8">
    <source>
        <dbReference type="EMBL" id="ODB96607.1"/>
    </source>
</evidence>
<comment type="caution">
    <text evidence="8">The sequence shown here is derived from an EMBL/GenBank/DDBJ whole genome shotgun (WGS) entry which is preliminary data.</text>
</comment>
<sequence length="250" mass="28163">MSTNQLQEFNWRHAVLLFLLLFPLVLLLLIEPIPQEEAYHRFTDTAPFLGIPNFLDVISNLAFLLVGAIGIAFCLKNHTGPGHSAWLVLFAGVSLVGIGSIYYHWNPSNQTLVWDRIPMSIGFMGFLTALLSEYVNRRLSYLLIPLIIVGISSVLYGYFFEDLRLYVWVQFIPLLTLPFFMVLFNSGFTHQGLLFVALVLYALAKGAEAYDTAVFQMTGEIMSGHTVKHLLAAVGCYSILIMLKRRKLIA</sequence>
<keyword evidence="9" id="KW-1185">Reference proteome</keyword>
<dbReference type="RefSeq" id="WP_069004339.1">
    <property type="nucleotide sequence ID" value="NZ_LVJX01000005.1"/>
</dbReference>
<feature type="transmembrane region" description="Helical" evidence="7">
    <location>
        <begin position="117"/>
        <end position="135"/>
    </location>
</feature>
<dbReference type="InterPro" id="IPR008901">
    <property type="entry name" value="ACER"/>
</dbReference>
<accession>A0A1E2UPF5</accession>
<keyword evidence="6" id="KW-0479">Metal-binding</keyword>
<keyword evidence="3" id="KW-0378">Hydrolase</keyword>
<dbReference type="PANTHER" id="PTHR34368:SF1">
    <property type="entry name" value="OS01G0962200 PROTEIN"/>
    <property type="match status" value="1"/>
</dbReference>
<keyword evidence="6" id="KW-0862">Zinc</keyword>
<dbReference type="GO" id="GO:0006672">
    <property type="term" value="P:ceramide metabolic process"/>
    <property type="evidence" value="ECO:0007669"/>
    <property type="project" value="InterPro"/>
</dbReference>
<evidence type="ECO:0000256" key="4">
    <source>
        <dbReference type="ARBA" id="ARBA00022989"/>
    </source>
</evidence>
<feature type="transmembrane region" description="Helical" evidence="7">
    <location>
        <begin position="227"/>
        <end position="243"/>
    </location>
</feature>
<comment type="subcellular location">
    <subcellularLocation>
        <location evidence="1">Membrane</location>
        <topology evidence="1">Multi-pass membrane protein</topology>
    </subcellularLocation>
</comment>
<feature type="transmembrane region" description="Helical" evidence="7">
    <location>
        <begin position="87"/>
        <end position="105"/>
    </location>
</feature>
<evidence type="ECO:0000256" key="6">
    <source>
        <dbReference type="PIRSR" id="PIRSR608901-2"/>
    </source>
</evidence>
<reference evidence="8 9" key="1">
    <citation type="submission" date="2016-03" db="EMBL/GenBank/DDBJ databases">
        <title>Chemosynthetic sulphur-oxidizing symbionts of marine invertebrate animals are capable of nitrogen fixation.</title>
        <authorList>
            <person name="Petersen J.M."/>
            <person name="Kemper A."/>
            <person name="Gruber-Vodicka H."/>
            <person name="Cardini U."/>
            <person name="Geest Mvander."/>
            <person name="Kleiner M."/>
            <person name="Bulgheresi S."/>
            <person name="Fussmann M."/>
            <person name="Herbold C."/>
            <person name="Seah B.K.B."/>
            <person name="Antony C.Paul."/>
            <person name="Liu D."/>
            <person name="Belitz A."/>
            <person name="Weber M."/>
        </authorList>
    </citation>
    <scope>NUCLEOTIDE SEQUENCE [LARGE SCALE GENOMIC DNA]</scope>
    <source>
        <strain evidence="8">G_D</strain>
    </source>
</reference>
<feature type="transmembrane region" description="Helical" evidence="7">
    <location>
        <begin position="54"/>
        <end position="75"/>
    </location>
</feature>
<feature type="binding site" evidence="6">
    <location>
        <position position="104"/>
    </location>
    <ligand>
        <name>Zn(2+)</name>
        <dbReference type="ChEBI" id="CHEBI:29105"/>
        <note>catalytic</note>
    </ligand>
</feature>
<comment type="cofactor">
    <cofactor evidence="6">
        <name>Zn(2+)</name>
        <dbReference type="ChEBI" id="CHEBI:29105"/>
    </cofactor>
</comment>
<evidence type="ECO:0000256" key="1">
    <source>
        <dbReference type="ARBA" id="ARBA00004141"/>
    </source>
</evidence>
<dbReference type="EMBL" id="LVJZ01000003">
    <property type="protein sequence ID" value="ODB96607.1"/>
    <property type="molecule type" value="Genomic_DNA"/>
</dbReference>
<organism evidence="8 9">
    <name type="scientific">Candidatus Thiodiazotropha endoloripes</name>
    <dbReference type="NCBI Taxonomy" id="1818881"/>
    <lineage>
        <taxon>Bacteria</taxon>
        <taxon>Pseudomonadati</taxon>
        <taxon>Pseudomonadota</taxon>
        <taxon>Gammaproteobacteria</taxon>
        <taxon>Chromatiales</taxon>
        <taxon>Sedimenticolaceae</taxon>
        <taxon>Candidatus Thiodiazotropha</taxon>
    </lineage>
</organism>
<name>A0A1E2UPF5_9GAMM</name>
<evidence type="ECO:0000313" key="9">
    <source>
        <dbReference type="Proteomes" id="UP000094849"/>
    </source>
</evidence>